<gene>
    <name evidence="2" type="ORF">L2A60_20390</name>
</gene>
<evidence type="ECO:0000313" key="2">
    <source>
        <dbReference type="EMBL" id="MCF3948999.1"/>
    </source>
</evidence>
<dbReference type="InterPro" id="IPR011486">
    <property type="entry name" value="BBP2"/>
</dbReference>
<dbReference type="RefSeq" id="WP_235706306.1">
    <property type="nucleotide sequence ID" value="NZ_JAKGBZ010000147.1"/>
</dbReference>
<protein>
    <submittedName>
        <fullName evidence="2">Porin</fullName>
    </submittedName>
</protein>
<name>A0ABS9E244_9PROT</name>
<organism evidence="2 3">
    <name type="scientific">Acidiphilium iwatense</name>
    <dbReference type="NCBI Taxonomy" id="768198"/>
    <lineage>
        <taxon>Bacteria</taxon>
        <taxon>Pseudomonadati</taxon>
        <taxon>Pseudomonadota</taxon>
        <taxon>Alphaproteobacteria</taxon>
        <taxon>Acetobacterales</taxon>
        <taxon>Acidocellaceae</taxon>
        <taxon>Acidiphilium</taxon>
    </lineage>
</organism>
<accession>A0ABS9E244</accession>
<dbReference type="EMBL" id="JAKGBZ010000147">
    <property type="protein sequence ID" value="MCF3948999.1"/>
    <property type="molecule type" value="Genomic_DNA"/>
</dbReference>
<feature type="chain" id="PRO_5046230586" evidence="1">
    <location>
        <begin position="24"/>
        <end position="394"/>
    </location>
</feature>
<evidence type="ECO:0000313" key="3">
    <source>
        <dbReference type="Proteomes" id="UP001521209"/>
    </source>
</evidence>
<keyword evidence="3" id="KW-1185">Reference proteome</keyword>
<comment type="caution">
    <text evidence="2">The sequence shown here is derived from an EMBL/GenBank/DDBJ whole genome shotgun (WGS) entry which is preliminary data.</text>
</comment>
<sequence>MKIATTACSGLVLAALATGPVFAMNGPVPIKYNLGSLGQYSITAAVDGYGAAYTNSTGNLFNQNPQNVSAGLANALINIQKTSGLVQFTFEAGEYTFPILGSKAFGYPTGSPQNPYNFLGTPVLQGYVTLAPSPNFSISAGIIPTVEGLESGQDWNNANFFLSQLANIEITSERGIQATLTHGPATLTVQFDDGYFSKRFNNVQAALTYNLNSSDYIYLYGSDTLGTTDFTNSTNGFPEVNSNMIGGGFNATFGKLNIIPYVQYQWLPKSARVGNVKTYSNIAFAVSTDYQFNKLWSLGSQVSYVSTNTDKQNIGNAIAFGNWMGYGATGPGAIGPGASLLGFQVTPTWQYKQLFVRTTLAYAHLSSYLPGFGYGTSGNKSGMFAGILEAGFLF</sequence>
<keyword evidence="1" id="KW-0732">Signal</keyword>
<dbReference type="Pfam" id="PF07642">
    <property type="entry name" value="BBP2"/>
    <property type="match status" value="1"/>
</dbReference>
<feature type="non-terminal residue" evidence="2">
    <location>
        <position position="1"/>
    </location>
</feature>
<feature type="signal peptide" evidence="1">
    <location>
        <begin position="1"/>
        <end position="23"/>
    </location>
</feature>
<dbReference type="Proteomes" id="UP001521209">
    <property type="component" value="Unassembled WGS sequence"/>
</dbReference>
<evidence type="ECO:0000256" key="1">
    <source>
        <dbReference type="SAM" id="SignalP"/>
    </source>
</evidence>
<proteinExistence type="predicted"/>
<reference evidence="2 3" key="1">
    <citation type="submission" date="2022-01" db="EMBL/GenBank/DDBJ databases">
        <authorList>
            <person name="Won M."/>
            <person name="Kim S.-J."/>
            <person name="Kwon S.-W."/>
        </authorList>
    </citation>
    <scope>NUCLEOTIDE SEQUENCE [LARGE SCALE GENOMIC DNA]</scope>
    <source>
        <strain evidence="2 3">KCTC 23505</strain>
    </source>
</reference>